<dbReference type="eggNOG" id="COG3635">
    <property type="taxonomic scope" value="Bacteria"/>
</dbReference>
<evidence type="ECO:0000256" key="6">
    <source>
        <dbReference type="ARBA" id="ARBA00023235"/>
    </source>
</evidence>
<comment type="function">
    <text evidence="2">Catalyzes the interconversion of 2-phosphoglycerate and 3-phosphoglycerate.</text>
</comment>
<dbReference type="NCBIfam" id="TIGR02535">
    <property type="entry name" value="hyp_Hser_kinase"/>
    <property type="match status" value="1"/>
</dbReference>
<sequence>MTKVLLLVGDGMGDWPLDELGGKTPLEEADTPGMDFLAPISRVGLCQTIPENMPPGSDIANMTLLGYEPGRYHTGRGPIEAVAMGLETAEDDLVWRCNLVNVSDFSQSGTMLDYAAGHIGSREGAELMHGLQKELGSSEFSFHAGVQYRHILVQKKGLPGRAAGLDITPPHDLLDQSLAGDLEKYQGYPALWDLVRRAAEILQEGGNDTSARAIWPWGQGGPLRLPAFKHRYFLEGAVISAVDLVKGLGRAAGMRVVDVPGATGLLDTNYQGKLHAAKTFLETGDFVFVHLEAPDECGHMGSIRDKVEAISRFDQQIVWPLLEHLRGEDVIIITCCDHLTPIKIRTHARDPVPFLVYDSRQQASGPETFSEKEARSTGIFLEHGHDLLPFALNRKGDA</sequence>
<evidence type="ECO:0000313" key="8">
    <source>
        <dbReference type="EMBL" id="EFI34130.1"/>
    </source>
</evidence>
<evidence type="ECO:0000256" key="5">
    <source>
        <dbReference type="ARBA" id="ARBA00023152"/>
    </source>
</evidence>
<dbReference type="InterPro" id="IPR004456">
    <property type="entry name" value="Pglycerate_mutase_ApgM"/>
</dbReference>
<dbReference type="PANTHER" id="PTHR31209:SF4">
    <property type="entry name" value="2,3-BISPHOSPHOGLYCERATE-INDEPENDENT PHOSPHOGLYCERATE MUTASE"/>
    <property type="match status" value="1"/>
</dbReference>
<reference evidence="8" key="1">
    <citation type="submission" date="2010-05" db="EMBL/GenBank/DDBJ databases">
        <title>The draft genome of Desulfonatronospira thiodismutans ASO3-1.</title>
        <authorList>
            <consortium name="US DOE Joint Genome Institute (JGI-PGF)"/>
            <person name="Lucas S."/>
            <person name="Copeland A."/>
            <person name="Lapidus A."/>
            <person name="Cheng J.-F."/>
            <person name="Bruce D."/>
            <person name="Goodwin L."/>
            <person name="Pitluck S."/>
            <person name="Chertkov O."/>
            <person name="Brettin T."/>
            <person name="Detter J.C."/>
            <person name="Han C."/>
            <person name="Land M.L."/>
            <person name="Hauser L."/>
            <person name="Kyrpides N."/>
            <person name="Mikhailova N."/>
            <person name="Muyzer G."/>
            <person name="Woyke T."/>
        </authorList>
    </citation>
    <scope>NUCLEOTIDE SEQUENCE [LARGE SCALE GENOMIC DNA]</scope>
    <source>
        <strain evidence="8">ASO3-1</strain>
    </source>
</reference>
<dbReference type="GO" id="GO:0016301">
    <property type="term" value="F:kinase activity"/>
    <property type="evidence" value="ECO:0007669"/>
    <property type="project" value="UniProtKB-KW"/>
</dbReference>
<dbReference type="Gene3D" id="3.30.70.2130">
    <property type="entry name" value="Metalloenzyme domain"/>
    <property type="match status" value="1"/>
</dbReference>
<evidence type="ECO:0000256" key="1">
    <source>
        <dbReference type="ARBA" id="ARBA00000370"/>
    </source>
</evidence>
<dbReference type="OrthoDB" id="9804453at2"/>
<dbReference type="EMBL" id="ACJN02000003">
    <property type="protein sequence ID" value="EFI34130.1"/>
    <property type="molecule type" value="Genomic_DNA"/>
</dbReference>
<dbReference type="Pfam" id="PF01676">
    <property type="entry name" value="Metalloenzyme"/>
    <property type="match status" value="1"/>
</dbReference>
<proteinExistence type="inferred from homology"/>
<evidence type="ECO:0000259" key="7">
    <source>
        <dbReference type="Pfam" id="PF01676"/>
    </source>
</evidence>
<comment type="catalytic activity">
    <reaction evidence="1">
        <text>(2R)-2-phosphoglycerate = (2R)-3-phosphoglycerate</text>
        <dbReference type="Rhea" id="RHEA:15901"/>
        <dbReference type="ChEBI" id="CHEBI:58272"/>
        <dbReference type="ChEBI" id="CHEBI:58289"/>
        <dbReference type="EC" id="5.4.2.12"/>
    </reaction>
</comment>
<keyword evidence="8" id="KW-0808">Transferase</keyword>
<dbReference type="GO" id="GO:0004619">
    <property type="term" value="F:phosphoglycerate mutase activity"/>
    <property type="evidence" value="ECO:0007669"/>
    <property type="project" value="UniProtKB-EC"/>
</dbReference>
<dbReference type="Proteomes" id="UP000005496">
    <property type="component" value="Unassembled WGS sequence"/>
</dbReference>
<dbReference type="NCBIfam" id="TIGR00306">
    <property type="entry name" value="apgM"/>
    <property type="match status" value="1"/>
</dbReference>
<keyword evidence="8" id="KW-0418">Kinase</keyword>
<dbReference type="GO" id="GO:0046872">
    <property type="term" value="F:metal ion binding"/>
    <property type="evidence" value="ECO:0007669"/>
    <property type="project" value="InterPro"/>
</dbReference>
<organism evidence="8 9">
    <name type="scientific">Desulfonatronospira thiodismutans ASO3-1</name>
    <dbReference type="NCBI Taxonomy" id="555779"/>
    <lineage>
        <taxon>Bacteria</taxon>
        <taxon>Pseudomonadati</taxon>
        <taxon>Thermodesulfobacteriota</taxon>
        <taxon>Desulfovibrionia</taxon>
        <taxon>Desulfovibrionales</taxon>
        <taxon>Desulfonatronovibrionaceae</taxon>
        <taxon>Desulfonatronospira</taxon>
    </lineage>
</organism>
<protein>
    <submittedName>
        <fullName evidence="8">Proposed homoserine kinase</fullName>
        <ecNumber evidence="8">5.4.2.1</ecNumber>
    </submittedName>
</protein>
<comment type="caution">
    <text evidence="8">The sequence shown here is derived from an EMBL/GenBank/DDBJ whole genome shotgun (WGS) entry which is preliminary data.</text>
</comment>
<keyword evidence="9" id="KW-1185">Reference proteome</keyword>
<evidence type="ECO:0000256" key="3">
    <source>
        <dbReference type="ARBA" id="ARBA00004921"/>
    </source>
</evidence>
<dbReference type="InterPro" id="IPR017850">
    <property type="entry name" value="Alkaline_phosphatase_core_sf"/>
</dbReference>
<evidence type="ECO:0000256" key="2">
    <source>
        <dbReference type="ARBA" id="ARBA00002315"/>
    </source>
</evidence>
<evidence type="ECO:0000256" key="4">
    <source>
        <dbReference type="ARBA" id="ARBA00005524"/>
    </source>
</evidence>
<dbReference type="GO" id="GO:0006096">
    <property type="term" value="P:glycolytic process"/>
    <property type="evidence" value="ECO:0007669"/>
    <property type="project" value="UniProtKB-KW"/>
</dbReference>
<dbReference type="SUPFAM" id="SSF53649">
    <property type="entry name" value="Alkaline phosphatase-like"/>
    <property type="match status" value="1"/>
</dbReference>
<dbReference type="Gene3D" id="3.40.720.10">
    <property type="entry name" value="Alkaline Phosphatase, subunit A"/>
    <property type="match status" value="1"/>
</dbReference>
<dbReference type="InterPro" id="IPR023665">
    <property type="entry name" value="ApgAM_prokaryotes"/>
</dbReference>
<dbReference type="InterPro" id="IPR006124">
    <property type="entry name" value="Metalloenzyme"/>
</dbReference>
<dbReference type="NCBIfam" id="NF003242">
    <property type="entry name" value="PRK04200.1"/>
    <property type="match status" value="1"/>
</dbReference>
<dbReference type="RefSeq" id="WP_008871479.1">
    <property type="nucleotide sequence ID" value="NZ_ACJN02000003.1"/>
</dbReference>
<dbReference type="InterPro" id="IPR042253">
    <property type="entry name" value="Pglycerate_mutase_ApgM_sf"/>
</dbReference>
<dbReference type="AlphaFoldDB" id="D6STW4"/>
<dbReference type="PANTHER" id="PTHR31209">
    <property type="entry name" value="COFACTOR-INDEPENDENT PHOSPHOGLYCERATE MUTASE"/>
    <property type="match status" value="1"/>
</dbReference>
<keyword evidence="5" id="KW-0324">Glycolysis</keyword>
<feature type="domain" description="Metalloenzyme" evidence="7">
    <location>
        <begin position="3"/>
        <end position="370"/>
    </location>
</feature>
<gene>
    <name evidence="8" type="ORF">Dthio_PD1472</name>
</gene>
<keyword evidence="6 8" id="KW-0413">Isomerase</keyword>
<accession>D6STW4</accession>
<dbReference type="EC" id="5.4.2.1" evidence="8"/>
<dbReference type="PIRSF" id="PIRSF006392">
    <property type="entry name" value="IPGAM_arch"/>
    <property type="match status" value="1"/>
</dbReference>
<comment type="similarity">
    <text evidence="4">Belongs to the BPG-independent phosphoglycerate mutase family. A-PGAM subfamily.</text>
</comment>
<name>D6STW4_9BACT</name>
<dbReference type="CDD" id="cd16011">
    <property type="entry name" value="iPGM_like"/>
    <property type="match status" value="1"/>
</dbReference>
<evidence type="ECO:0000313" key="9">
    <source>
        <dbReference type="Proteomes" id="UP000005496"/>
    </source>
</evidence>
<dbReference type="Pfam" id="PF10143">
    <property type="entry name" value="PhosphMutase"/>
    <property type="match status" value="1"/>
</dbReference>
<comment type="pathway">
    <text evidence="3">Carbohydrate degradation.</text>
</comment>